<comment type="caution">
    <text evidence="1">The sequence shown here is derived from an EMBL/GenBank/DDBJ whole genome shotgun (WGS) entry which is preliminary data.</text>
</comment>
<sequence>MLASSFACIGEGSAPGMGGVTSVVGVSTASDGSPREDVPTTGEGVLDFLSDEAIDNACTVASYLTFRAPHGLG</sequence>
<name>A0A835IMQ3_9MAGN</name>
<dbReference type="EMBL" id="JADFTS010000002">
    <property type="protein sequence ID" value="KAF9618418.1"/>
    <property type="molecule type" value="Genomic_DNA"/>
</dbReference>
<reference evidence="1 2" key="1">
    <citation type="submission" date="2020-10" db="EMBL/GenBank/DDBJ databases">
        <title>The Coptis chinensis genome and diversification of protoberbering-type alkaloids.</title>
        <authorList>
            <person name="Wang B."/>
            <person name="Shu S."/>
            <person name="Song C."/>
            <person name="Liu Y."/>
        </authorList>
    </citation>
    <scope>NUCLEOTIDE SEQUENCE [LARGE SCALE GENOMIC DNA]</scope>
    <source>
        <strain evidence="1">HL-2020</strain>
        <tissue evidence="1">Leaf</tissue>
    </source>
</reference>
<gene>
    <name evidence="1" type="ORF">IFM89_001141</name>
</gene>
<evidence type="ECO:0000313" key="1">
    <source>
        <dbReference type="EMBL" id="KAF9618418.1"/>
    </source>
</evidence>
<organism evidence="1 2">
    <name type="scientific">Coptis chinensis</name>
    <dbReference type="NCBI Taxonomy" id="261450"/>
    <lineage>
        <taxon>Eukaryota</taxon>
        <taxon>Viridiplantae</taxon>
        <taxon>Streptophyta</taxon>
        <taxon>Embryophyta</taxon>
        <taxon>Tracheophyta</taxon>
        <taxon>Spermatophyta</taxon>
        <taxon>Magnoliopsida</taxon>
        <taxon>Ranunculales</taxon>
        <taxon>Ranunculaceae</taxon>
        <taxon>Coptidoideae</taxon>
        <taxon>Coptis</taxon>
    </lineage>
</organism>
<protein>
    <submittedName>
        <fullName evidence="1">Uncharacterized protein</fullName>
    </submittedName>
</protein>
<dbReference type="AlphaFoldDB" id="A0A835IMQ3"/>
<accession>A0A835IMQ3</accession>
<proteinExistence type="predicted"/>
<dbReference type="Proteomes" id="UP000631114">
    <property type="component" value="Unassembled WGS sequence"/>
</dbReference>
<keyword evidence="2" id="KW-1185">Reference proteome</keyword>
<evidence type="ECO:0000313" key="2">
    <source>
        <dbReference type="Proteomes" id="UP000631114"/>
    </source>
</evidence>